<dbReference type="InterPro" id="IPR002813">
    <property type="entry name" value="Arg_biosynth_ArgJ"/>
</dbReference>
<organism evidence="7 8">
    <name type="scientific">Heliobacterium chlorum</name>
    <dbReference type="NCBI Taxonomy" id="2698"/>
    <lineage>
        <taxon>Bacteria</taxon>
        <taxon>Bacillati</taxon>
        <taxon>Bacillota</taxon>
        <taxon>Clostridia</taxon>
        <taxon>Eubacteriales</taxon>
        <taxon>Heliobacteriaceae</taxon>
        <taxon>Heliobacterium</taxon>
    </lineage>
</organism>
<proteinExistence type="inferred from homology"/>
<keyword evidence="8" id="KW-1185">Reference proteome</keyword>
<comment type="catalytic activity">
    <reaction evidence="6">
        <text>N(2)-acetyl-L-ornithine + L-glutamate = N-acetyl-L-glutamate + L-ornithine</text>
        <dbReference type="Rhea" id="RHEA:15349"/>
        <dbReference type="ChEBI" id="CHEBI:29985"/>
        <dbReference type="ChEBI" id="CHEBI:44337"/>
        <dbReference type="ChEBI" id="CHEBI:46911"/>
        <dbReference type="ChEBI" id="CHEBI:57805"/>
        <dbReference type="EC" id="2.3.1.35"/>
    </reaction>
</comment>
<dbReference type="NCBIfam" id="NF003802">
    <property type="entry name" value="PRK05388.1"/>
    <property type="match status" value="1"/>
</dbReference>
<feature type="site" description="Involved in the stabilization of negative charge on the oxyanion by the formation of the oxyanion hole" evidence="6">
    <location>
        <position position="116"/>
    </location>
</feature>
<name>A0ABR7T3I5_HELCL</name>
<dbReference type="Gene3D" id="3.10.20.340">
    <property type="entry name" value="ArgJ beta chain, C-terminal domain"/>
    <property type="match status" value="1"/>
</dbReference>
<dbReference type="NCBIfam" id="TIGR00120">
    <property type="entry name" value="ArgJ"/>
    <property type="match status" value="1"/>
</dbReference>
<keyword evidence="5 6" id="KW-0012">Acyltransferase</keyword>
<feature type="site" description="Involved in the stabilization of negative charge on the oxyanion by the formation of the oxyanion hole" evidence="6">
    <location>
        <position position="117"/>
    </location>
</feature>
<dbReference type="Gene3D" id="3.60.70.12">
    <property type="entry name" value="L-amino peptidase D-ALA esterase/amidase"/>
    <property type="match status" value="1"/>
</dbReference>
<comment type="function">
    <text evidence="6">Catalyzes two activities which are involved in the cyclic version of arginine biosynthesis: the synthesis of N-acetylglutamate from glutamate and acetyl-CoA as the acetyl donor, and of ornithine by transacetylation between N(2)-acetylornithine and glutamate.</text>
</comment>
<dbReference type="PANTHER" id="PTHR23100">
    <property type="entry name" value="ARGININE BIOSYNTHESIS BIFUNCTIONAL PROTEIN ARGJ"/>
    <property type="match status" value="1"/>
</dbReference>
<dbReference type="RefSeq" id="WP_188040784.1">
    <property type="nucleotide sequence ID" value="NZ_JACVHF010000012.1"/>
</dbReference>
<dbReference type="CDD" id="cd02152">
    <property type="entry name" value="OAT"/>
    <property type="match status" value="1"/>
</dbReference>
<keyword evidence="6" id="KW-0028">Amino-acid biosynthesis</keyword>
<feature type="binding site" evidence="6">
    <location>
        <position position="179"/>
    </location>
    <ligand>
        <name>substrate</name>
    </ligand>
</feature>
<dbReference type="Proteomes" id="UP000617402">
    <property type="component" value="Unassembled WGS sequence"/>
</dbReference>
<dbReference type="EMBL" id="JACVHF010000012">
    <property type="protein sequence ID" value="MBC9785324.1"/>
    <property type="molecule type" value="Genomic_DNA"/>
</dbReference>
<evidence type="ECO:0000256" key="6">
    <source>
        <dbReference type="HAMAP-Rule" id="MF_01106"/>
    </source>
</evidence>
<evidence type="ECO:0000313" key="7">
    <source>
        <dbReference type="EMBL" id="MBC9785324.1"/>
    </source>
</evidence>
<comment type="subcellular location">
    <subcellularLocation>
        <location evidence="6">Cytoplasm</location>
    </subcellularLocation>
</comment>
<keyword evidence="3 6" id="KW-0808">Transferase</keyword>
<feature type="binding site" evidence="6">
    <location>
        <position position="398"/>
    </location>
    <ligand>
        <name>substrate</name>
    </ligand>
</feature>
<feature type="binding site" evidence="6">
    <location>
        <position position="190"/>
    </location>
    <ligand>
        <name>substrate</name>
    </ligand>
</feature>
<dbReference type="HAMAP" id="MF_01106">
    <property type="entry name" value="ArgJ"/>
    <property type="match status" value="1"/>
</dbReference>
<evidence type="ECO:0000256" key="4">
    <source>
        <dbReference type="ARBA" id="ARBA00022813"/>
    </source>
</evidence>
<dbReference type="PANTHER" id="PTHR23100:SF0">
    <property type="entry name" value="ARGININE BIOSYNTHESIS BIFUNCTIONAL PROTEIN ARGJ, MITOCHONDRIAL"/>
    <property type="match status" value="1"/>
</dbReference>
<keyword evidence="6" id="KW-0511">Multifunctional enzyme</keyword>
<comment type="catalytic activity">
    <reaction evidence="6">
        <text>L-glutamate + acetyl-CoA = N-acetyl-L-glutamate + CoA + H(+)</text>
        <dbReference type="Rhea" id="RHEA:24292"/>
        <dbReference type="ChEBI" id="CHEBI:15378"/>
        <dbReference type="ChEBI" id="CHEBI:29985"/>
        <dbReference type="ChEBI" id="CHEBI:44337"/>
        <dbReference type="ChEBI" id="CHEBI:57287"/>
        <dbReference type="ChEBI" id="CHEBI:57288"/>
        <dbReference type="EC" id="2.3.1.1"/>
    </reaction>
</comment>
<dbReference type="InterPro" id="IPR042195">
    <property type="entry name" value="ArgJ_beta_C"/>
</dbReference>
<feature type="binding site" evidence="6">
    <location>
        <position position="153"/>
    </location>
    <ligand>
        <name>substrate</name>
    </ligand>
</feature>
<comment type="pathway">
    <text evidence="6">Amino-acid biosynthesis; L-arginine biosynthesis; L-ornithine and N-acetyl-L-glutamate from L-glutamate and N(2)-acetyl-L-ornithine (cyclic): step 1/1.</text>
</comment>
<dbReference type="SUPFAM" id="SSF56266">
    <property type="entry name" value="DmpA/ArgJ-like"/>
    <property type="match status" value="1"/>
</dbReference>
<keyword evidence="6" id="KW-0055">Arginine biosynthesis</keyword>
<evidence type="ECO:0000256" key="5">
    <source>
        <dbReference type="ARBA" id="ARBA00023315"/>
    </source>
</evidence>
<comment type="caution">
    <text evidence="7">The sequence shown here is derived from an EMBL/GenBank/DDBJ whole genome shotgun (WGS) entry which is preliminary data.</text>
</comment>
<feature type="binding site" evidence="6">
    <location>
        <position position="403"/>
    </location>
    <ligand>
        <name>substrate</name>
    </ligand>
</feature>
<dbReference type="EC" id="2.3.1.35" evidence="6"/>
<dbReference type="InterPro" id="IPR016117">
    <property type="entry name" value="ArgJ-like_dom_sf"/>
</dbReference>
<evidence type="ECO:0000313" key="8">
    <source>
        <dbReference type="Proteomes" id="UP000617402"/>
    </source>
</evidence>
<feature type="chain" id="PRO_5044933808" description="Arginine biosynthesis bifunctional protein ArgJ beta chain" evidence="6">
    <location>
        <begin position="190"/>
        <end position="403"/>
    </location>
</feature>
<comment type="pathway">
    <text evidence="6">Amino-acid biosynthesis; L-arginine biosynthesis; N(2)-acetyl-L-ornithine from L-glutamate: step 1/4.</text>
</comment>
<accession>A0ABR7T3I5</accession>
<reference evidence="7 8" key="1">
    <citation type="submission" date="2020-07" db="EMBL/GenBank/DDBJ databases">
        <title>Draft whole-genome sequence of Heliobacterium chlorum DSM 3682, type strain.</title>
        <authorList>
            <person name="Kyndt J.A."/>
            <person name="Meyer T.E."/>
            <person name="Imhoff J.F."/>
        </authorList>
    </citation>
    <scope>NUCLEOTIDE SEQUENCE [LARGE SCALE GENOMIC DNA]</scope>
    <source>
        <strain evidence="7 8">DSM 3682</strain>
    </source>
</reference>
<evidence type="ECO:0000256" key="3">
    <source>
        <dbReference type="ARBA" id="ARBA00022679"/>
    </source>
</evidence>
<keyword evidence="4 6" id="KW-0068">Autocatalytic cleavage</keyword>
<sequence length="403" mass="41267">MQLPPVLQGNVTSPAGFQAAGIAAGIKKPGILDMALIVSDVPAAAAAVYTTNKVQAAPLQVTKEHIAAGPLTAVVVNAGNANACNGERGLVDARQMTAKTAEVLGIDAQAVAVASTGVIGQPMPMEKILAGIDSLGSALSPDGGEVASRAIMTTDLVPKTGKVEVVIGGKTVTIGGMAKGSGMIHPNMATMLAFYTTDAAIAPELLQKALTRSVQVSYNMISVDGDTSTNDMALILANGCAGAPSIDSEGADYEAFTAALTALSIELAKAIARDGEGATKLIEVRIEGAATEADAKKAAMSVVKSSLFKSAVFGNDANWGRVMCAIGYSGANFDPNKVDVYLGSIQTAKQGMALNFSEAEATEALKQKEVVVTVQLNDGDFSAAAWGCDLTYDYVKINADYRS</sequence>
<protein>
    <recommendedName>
        <fullName evidence="6">Arginine biosynthesis bifunctional protein ArgJ</fullName>
    </recommendedName>
    <domain>
        <recommendedName>
            <fullName evidence="6">Glutamate N-acetyltransferase</fullName>
            <ecNumber evidence="6">2.3.1.35</ecNumber>
        </recommendedName>
        <alternativeName>
            <fullName evidence="6">Ornithine acetyltransferase</fullName>
            <shortName evidence="6">OATase</shortName>
        </alternativeName>
        <alternativeName>
            <fullName evidence="6">Ornithine transacetylase</fullName>
        </alternativeName>
    </domain>
    <domain>
        <recommendedName>
            <fullName evidence="6">Amino-acid acetyltransferase</fullName>
            <ecNumber evidence="6">2.3.1.1</ecNumber>
        </recommendedName>
        <alternativeName>
            <fullName evidence="6">N-acetylglutamate synthase</fullName>
            <shortName evidence="6">AGSase</shortName>
        </alternativeName>
    </domain>
    <component>
        <recommendedName>
            <fullName evidence="6">Arginine biosynthesis bifunctional protein ArgJ alpha chain</fullName>
        </recommendedName>
    </component>
    <component>
        <recommendedName>
            <fullName evidence="6">Arginine biosynthesis bifunctional protein ArgJ beta chain</fullName>
        </recommendedName>
    </component>
</protein>
<dbReference type="Pfam" id="PF01960">
    <property type="entry name" value="ArgJ"/>
    <property type="match status" value="1"/>
</dbReference>
<evidence type="ECO:0000256" key="2">
    <source>
        <dbReference type="ARBA" id="ARBA00011475"/>
    </source>
</evidence>
<evidence type="ECO:0000256" key="1">
    <source>
        <dbReference type="ARBA" id="ARBA00006774"/>
    </source>
</evidence>
<gene>
    <name evidence="6 7" type="primary">argJ</name>
    <name evidence="7" type="ORF">H1S01_12470</name>
</gene>
<keyword evidence="6" id="KW-0963">Cytoplasm</keyword>
<feature type="binding site" evidence="6">
    <location>
        <position position="276"/>
    </location>
    <ligand>
        <name>substrate</name>
    </ligand>
</feature>
<comment type="similarity">
    <text evidence="1 6">Belongs to the ArgJ family.</text>
</comment>
<feature type="chain" id="PRO_5044933809" description="Arginine biosynthesis bifunctional protein ArgJ alpha chain" evidence="6">
    <location>
        <begin position="1"/>
        <end position="189"/>
    </location>
</feature>
<feature type="active site" description="Nucleophile" evidence="6">
    <location>
        <position position="190"/>
    </location>
</feature>
<dbReference type="EC" id="2.3.1.1" evidence="6"/>
<feature type="site" description="Cleavage; by autolysis" evidence="6">
    <location>
        <begin position="189"/>
        <end position="190"/>
    </location>
</feature>
<comment type="subunit">
    <text evidence="2 6">Heterotetramer of two alpha and two beta chains.</text>
</comment>
<dbReference type="GO" id="GO:0004358">
    <property type="term" value="F:L-glutamate N-acetyltransferase activity, acting on acetyl-L-ornithine as donor"/>
    <property type="evidence" value="ECO:0007669"/>
    <property type="project" value="UniProtKB-EC"/>
</dbReference>